<dbReference type="AlphaFoldDB" id="A0A840Y0A8"/>
<dbReference type="RefSeq" id="WP_184516010.1">
    <property type="nucleotide sequence ID" value="NZ_JACIJD010000006.1"/>
</dbReference>
<dbReference type="EMBL" id="JACIJD010000006">
    <property type="protein sequence ID" value="MBB5693576.1"/>
    <property type="molecule type" value="Genomic_DNA"/>
</dbReference>
<reference evidence="1 2" key="1">
    <citation type="submission" date="2020-08" db="EMBL/GenBank/DDBJ databases">
        <title>Genomic Encyclopedia of Type Strains, Phase IV (KMG-IV): sequencing the most valuable type-strain genomes for metagenomic binning, comparative biology and taxonomic classification.</title>
        <authorList>
            <person name="Goeker M."/>
        </authorList>
    </citation>
    <scope>NUCLEOTIDE SEQUENCE [LARGE SCALE GENOMIC DNA]</scope>
    <source>
        <strain evidence="1 2">DSM 25622</strain>
    </source>
</reference>
<name>A0A840Y0A8_9PROT</name>
<evidence type="ECO:0000313" key="2">
    <source>
        <dbReference type="Proteomes" id="UP000580654"/>
    </source>
</evidence>
<comment type="caution">
    <text evidence="1">The sequence shown here is derived from an EMBL/GenBank/DDBJ whole genome shotgun (WGS) entry which is preliminary data.</text>
</comment>
<proteinExistence type="predicted"/>
<gene>
    <name evidence="1" type="ORF">FHS87_001609</name>
</gene>
<protein>
    <submittedName>
        <fullName evidence="1">Uncharacterized protein</fullName>
    </submittedName>
</protein>
<sequence>MALLETAPEVKSFAVHPELIMLADGPEWLAFVPSLAVTAEGFRATVELSPLGFPRSDRQKRVADLARTHCNYSEAPLVEIPFAAVRSKPRASDAVLLLGNLHLALDDAAKLKVSDLLRGGPARLDNLERSSGVGRESLLGLVAQGELERLGCGPITSATEVAVTRRGGEA</sequence>
<dbReference type="Proteomes" id="UP000580654">
    <property type="component" value="Unassembled WGS sequence"/>
</dbReference>
<keyword evidence="2" id="KW-1185">Reference proteome</keyword>
<organism evidence="1 2">
    <name type="scientific">Muricoccus pecuniae</name>
    <dbReference type="NCBI Taxonomy" id="693023"/>
    <lineage>
        <taxon>Bacteria</taxon>
        <taxon>Pseudomonadati</taxon>
        <taxon>Pseudomonadota</taxon>
        <taxon>Alphaproteobacteria</taxon>
        <taxon>Acetobacterales</taxon>
        <taxon>Roseomonadaceae</taxon>
        <taxon>Muricoccus</taxon>
    </lineage>
</organism>
<evidence type="ECO:0000313" key="1">
    <source>
        <dbReference type="EMBL" id="MBB5693576.1"/>
    </source>
</evidence>
<accession>A0A840Y0A8</accession>